<dbReference type="SUPFAM" id="SSF69765">
    <property type="entry name" value="IpsF-like"/>
    <property type="match status" value="1"/>
</dbReference>
<evidence type="ECO:0000256" key="1">
    <source>
        <dbReference type="ARBA" id="ARBA00000200"/>
    </source>
</evidence>
<comment type="catalytic activity">
    <reaction evidence="1 11">
        <text>4-CDP-2-C-methyl-D-erythritol 2-phosphate = 2-C-methyl-D-erythritol 2,4-cyclic diphosphate + CMP</text>
        <dbReference type="Rhea" id="RHEA:23864"/>
        <dbReference type="ChEBI" id="CHEBI:57919"/>
        <dbReference type="ChEBI" id="CHEBI:58483"/>
        <dbReference type="ChEBI" id="CHEBI:60377"/>
        <dbReference type="EC" id="4.6.1.12"/>
    </reaction>
</comment>
<dbReference type="InterPro" id="IPR029044">
    <property type="entry name" value="Nucleotide-diphossugar_trans"/>
</dbReference>
<feature type="site" description="Transition state stabilizer" evidence="11">
    <location>
        <position position="28"/>
    </location>
</feature>
<feature type="site" description="Transition state stabilizer" evidence="11">
    <location>
        <position position="272"/>
    </location>
</feature>
<dbReference type="InterPro" id="IPR020555">
    <property type="entry name" value="MECDP_synthase_CS"/>
</dbReference>
<feature type="binding site" evidence="11">
    <location>
        <begin position="272"/>
        <end position="273"/>
    </location>
    <ligand>
        <name>4-CDP-2-C-methyl-D-erythritol 2-phosphate</name>
        <dbReference type="ChEBI" id="CHEBI:57919"/>
    </ligand>
</feature>
<keyword evidence="8 11" id="KW-0414">Isoprene biosynthesis</keyword>
<dbReference type="GO" id="GO:0008685">
    <property type="term" value="F:2-C-methyl-D-erythritol 2,4-cyclodiphosphate synthase activity"/>
    <property type="evidence" value="ECO:0007669"/>
    <property type="project" value="UniProtKB-EC"/>
</dbReference>
<dbReference type="Gene3D" id="3.90.550.10">
    <property type="entry name" value="Spore Coat Polysaccharide Biosynthesis Protein SpsA, Chain A"/>
    <property type="match status" value="1"/>
</dbReference>
<protein>
    <recommendedName>
        <fullName evidence="11">Bifunctional enzyme IspD/IspF</fullName>
    </recommendedName>
    <domain>
        <recommendedName>
            <fullName evidence="11">2-C-methyl-D-erythritol 4-phosphate cytidylyltransferase</fullName>
            <ecNumber evidence="11">2.7.7.60</ecNumber>
        </recommendedName>
        <alternativeName>
            <fullName evidence="11">4-diphosphocytidyl-2C-methyl-D-erythritol synthase</fullName>
        </alternativeName>
        <alternativeName>
            <fullName evidence="11">MEP cytidylyltransferase</fullName>
            <shortName evidence="11">MCT</shortName>
        </alternativeName>
    </domain>
    <domain>
        <recommendedName>
            <fullName evidence="11">2-C-methyl-D-erythritol 2,4-cyclodiphosphate synthase</fullName>
            <shortName evidence="11">MECDP-synthase</shortName>
            <shortName evidence="11">MECPP-synthase</shortName>
            <shortName evidence="11">MECPS</shortName>
            <ecNumber evidence="11">4.6.1.12</ecNumber>
        </recommendedName>
    </domain>
</protein>
<dbReference type="RefSeq" id="WP_367622599.1">
    <property type="nucleotide sequence ID" value="NZ_JBFNQD010000001.1"/>
</dbReference>
<feature type="binding site" evidence="11">
    <location>
        <position position="380"/>
    </location>
    <ligand>
        <name>4-CDP-2-C-methyl-D-erythritol 2-phosphate</name>
        <dbReference type="ChEBI" id="CHEBI:57919"/>
    </ligand>
</feature>
<comment type="caution">
    <text evidence="13">The sequence shown here is derived from an EMBL/GenBank/DDBJ whole genome shotgun (WGS) entry which is preliminary data.</text>
</comment>
<dbReference type="EC" id="2.7.7.60" evidence="11"/>
<feature type="binding site" evidence="11">
    <location>
        <position position="248"/>
    </location>
    <ligand>
        <name>a divalent metal cation</name>
        <dbReference type="ChEBI" id="CHEBI:60240"/>
    </ligand>
</feature>
<dbReference type="Pfam" id="PF02542">
    <property type="entry name" value="YgbB"/>
    <property type="match status" value="1"/>
</dbReference>
<dbReference type="Gene3D" id="3.30.1330.50">
    <property type="entry name" value="2-C-methyl-D-erythritol 2,4-cyclodiphosphate synthase"/>
    <property type="match status" value="1"/>
</dbReference>
<keyword evidence="7 11" id="KW-0479">Metal-binding</keyword>
<comment type="similarity">
    <text evidence="11">In the C-terminal section; belongs to the IspF family.</text>
</comment>
<dbReference type="HAMAP" id="MF_00107">
    <property type="entry name" value="IspF"/>
    <property type="match status" value="1"/>
</dbReference>
<feature type="site" description="Positions MEP for the nucleophilic attack" evidence="11">
    <location>
        <position position="216"/>
    </location>
</feature>
<feature type="binding site" evidence="11">
    <location>
        <begin position="246"/>
        <end position="248"/>
    </location>
    <ligand>
        <name>4-CDP-2-C-methyl-D-erythritol 2-phosphate</name>
        <dbReference type="ChEBI" id="CHEBI:57919"/>
    </ligand>
</feature>
<feature type="binding site" evidence="11">
    <location>
        <begin position="294"/>
        <end position="296"/>
    </location>
    <ligand>
        <name>4-CDP-2-C-methyl-D-erythritol 2-phosphate</name>
        <dbReference type="ChEBI" id="CHEBI:57919"/>
    </ligand>
</feature>
<feature type="region of interest" description="2-C-methyl-D-erythritol 4-phosphate cytidylyltransferase" evidence="11">
    <location>
        <begin position="1"/>
        <end position="239"/>
    </location>
</feature>
<accession>A0ABV3PEM5</accession>
<evidence type="ECO:0000259" key="12">
    <source>
        <dbReference type="Pfam" id="PF02542"/>
    </source>
</evidence>
<feature type="site" description="Transition state stabilizer" evidence="11">
    <location>
        <position position="21"/>
    </location>
</feature>
<evidence type="ECO:0000256" key="7">
    <source>
        <dbReference type="ARBA" id="ARBA00022723"/>
    </source>
</evidence>
<dbReference type="PROSITE" id="PS01350">
    <property type="entry name" value="ISPF"/>
    <property type="match status" value="1"/>
</dbReference>
<comment type="cofactor">
    <cofactor evidence="2 11">
        <name>a divalent metal cation</name>
        <dbReference type="ChEBI" id="CHEBI:60240"/>
    </cofactor>
</comment>
<feature type="site" description="Transition state stabilizer" evidence="11">
    <location>
        <position position="371"/>
    </location>
</feature>
<dbReference type="GO" id="GO:0050518">
    <property type="term" value="F:2-C-methyl-D-erythritol 4-phosphate cytidylyltransferase activity"/>
    <property type="evidence" value="ECO:0007669"/>
    <property type="project" value="UniProtKB-EC"/>
</dbReference>
<keyword evidence="10 11" id="KW-0511">Multifunctional enzyme</keyword>
<keyword evidence="9 11" id="KW-0456">Lyase</keyword>
<dbReference type="InterPro" id="IPR036571">
    <property type="entry name" value="MECDP_synthase_sf"/>
</dbReference>
<evidence type="ECO:0000256" key="4">
    <source>
        <dbReference type="ARBA" id="ARBA00008480"/>
    </source>
</evidence>
<dbReference type="NCBIfam" id="NF006899">
    <property type="entry name" value="PRK09382.1"/>
    <property type="match status" value="1"/>
</dbReference>
<keyword evidence="6 11" id="KW-0548">Nucleotidyltransferase</keyword>
<comment type="similarity">
    <text evidence="11">In the N-terminal section; belongs to the IspD/TarI cytidylyltransferase family. IspD subfamily.</text>
</comment>
<feature type="binding site" evidence="11">
    <location>
        <position position="246"/>
    </location>
    <ligand>
        <name>a divalent metal cation</name>
        <dbReference type="ChEBI" id="CHEBI:60240"/>
    </ligand>
</feature>
<dbReference type="PANTHER" id="PTHR43181:SF1">
    <property type="entry name" value="2-C-METHYL-D-ERYTHRITOL 2,4-CYCLODIPHOSPHATE SYNTHASE, CHLOROPLASTIC"/>
    <property type="match status" value="1"/>
</dbReference>
<evidence type="ECO:0000256" key="2">
    <source>
        <dbReference type="ARBA" id="ARBA00001968"/>
    </source>
</evidence>
<feature type="domain" description="2-C-methyl-D-erythritol 2,4-cyclodiphosphate synthase" evidence="12">
    <location>
        <begin position="239"/>
        <end position="392"/>
    </location>
</feature>
<reference evidence="13 14" key="1">
    <citation type="submission" date="2024-07" db="EMBL/GenBank/DDBJ databases">
        <title>Description of Labrys sedimenti sp. nov., isolated from a diclofenac-degrading enrichment culture.</title>
        <authorList>
            <person name="Tancsics A."/>
            <person name="Csepanyi A."/>
        </authorList>
    </citation>
    <scope>NUCLEOTIDE SEQUENCE [LARGE SCALE GENOMIC DNA]</scope>
    <source>
        <strain evidence="13 14">LMG 23578</strain>
    </source>
</reference>
<keyword evidence="14" id="KW-1185">Reference proteome</keyword>
<dbReference type="CDD" id="cd02516">
    <property type="entry name" value="CDP-ME_synthetase"/>
    <property type="match status" value="1"/>
</dbReference>
<dbReference type="InterPro" id="IPR003526">
    <property type="entry name" value="MECDP_synthase"/>
</dbReference>
<evidence type="ECO:0000256" key="11">
    <source>
        <dbReference type="HAMAP-Rule" id="MF_01520"/>
    </source>
</evidence>
<feature type="region of interest" description="2-C-methyl-D-erythritol 2,4-cyclodiphosphate synthase" evidence="11">
    <location>
        <begin position="240"/>
        <end position="397"/>
    </location>
</feature>
<evidence type="ECO:0000256" key="8">
    <source>
        <dbReference type="ARBA" id="ARBA00023229"/>
    </source>
</evidence>
<dbReference type="EMBL" id="JBFNQD010000001">
    <property type="protein sequence ID" value="MEW9304080.1"/>
    <property type="molecule type" value="Genomic_DNA"/>
</dbReference>
<comment type="similarity">
    <text evidence="4">Belongs to the IspF family.</text>
</comment>
<dbReference type="NCBIfam" id="TIGR00151">
    <property type="entry name" value="ispF"/>
    <property type="match status" value="1"/>
</dbReference>
<keyword evidence="5 11" id="KW-0808">Transferase</keyword>
<dbReference type="Proteomes" id="UP001555786">
    <property type="component" value="Unassembled WGS sequence"/>
</dbReference>
<gene>
    <name evidence="11" type="primary">ispDF</name>
    <name evidence="13" type="ORF">ABXS05_00915</name>
</gene>
<dbReference type="HAMAP" id="MF_00108">
    <property type="entry name" value="IspD"/>
    <property type="match status" value="1"/>
</dbReference>
<dbReference type="SUPFAM" id="SSF53448">
    <property type="entry name" value="Nucleotide-diphospho-sugar transferases"/>
    <property type="match status" value="1"/>
</dbReference>
<evidence type="ECO:0000313" key="14">
    <source>
        <dbReference type="Proteomes" id="UP001555786"/>
    </source>
</evidence>
<feature type="binding site" evidence="11">
    <location>
        <position position="280"/>
    </location>
    <ligand>
        <name>a divalent metal cation</name>
        <dbReference type="ChEBI" id="CHEBI:60240"/>
    </ligand>
</feature>
<comment type="pathway">
    <text evidence="11">Isoprenoid biosynthesis; isopentenyl diphosphate biosynthesis via DXP pathway; isopentenyl diphosphate from 1-deoxy-D-xylulose 5-phosphate: step 2/6.</text>
</comment>
<comment type="catalytic activity">
    <reaction evidence="11">
        <text>2-C-methyl-D-erythritol 4-phosphate + CTP + H(+) = 4-CDP-2-C-methyl-D-erythritol + diphosphate</text>
        <dbReference type="Rhea" id="RHEA:13429"/>
        <dbReference type="ChEBI" id="CHEBI:15378"/>
        <dbReference type="ChEBI" id="CHEBI:33019"/>
        <dbReference type="ChEBI" id="CHEBI:37563"/>
        <dbReference type="ChEBI" id="CHEBI:57823"/>
        <dbReference type="ChEBI" id="CHEBI:58262"/>
        <dbReference type="EC" id="2.7.7.60"/>
    </reaction>
</comment>
<dbReference type="InterPro" id="IPR026596">
    <property type="entry name" value="IspD/F"/>
</dbReference>
<name>A0ABV3PEM5_9HYPH</name>
<dbReference type="InterPro" id="IPR034683">
    <property type="entry name" value="IspD/TarI"/>
</dbReference>
<comment type="function">
    <text evidence="11">Bifunctional enzyme that catalyzes the formation of 4-diphosphocytidyl-2-C-methyl-D-erythritol from CTP and 2-C-methyl-D-erythritol 4-phosphate (MEP) (IspD), and catalyzes the conversion of 4-diphosphocytidyl-2-C-methyl-D-erythritol 2-phosphate (CDP-ME2P) to 2-C-methyl-D-erythritol 2,4-cyclodiphosphate (ME-CPP) with a corresponding release of cytidine 5-monophosphate (CMP) (IspF).</text>
</comment>
<proteinExistence type="inferred from homology"/>
<sequence length="397" mass="41133">MKAPAKLRVAALIVAAGRGSRVGGAVPKQYRLLGGQSVLARTLALFEQHPAIDSIVTVIGAGDEDLFAACSAGISKQAGSVPGGSTRQASCLAGLKALIGDRPDIVLLHDAARPFASPALIDRAIEAARAHGAAVPGLAVTDTIKQIDMDGRVKATPERSLLRAVQTPQAFGFDLILSSHLAAAEAGIETLTDDGAVAEWAGHPLHIFEGEATNMKLTTESDFQRAEQAANDLAALGDIRTGTGFDVHAFDEGDHVWLNGVKIPHERALKGHSDADVGLHALTDAILGAIGDGDIGSHFPPSDPQWKGASSDRFLAHAVGLVRARGGAIAHLDVTLLCEAPKVGPHRDAMRARIAEIAGIAVDRVGVKATTTEGLGFTGRREGIAAMASATVRLPWG</sequence>
<evidence type="ECO:0000256" key="6">
    <source>
        <dbReference type="ARBA" id="ARBA00022695"/>
    </source>
</evidence>
<dbReference type="NCBIfam" id="TIGR00453">
    <property type="entry name" value="ispD"/>
    <property type="match status" value="1"/>
</dbReference>
<feature type="site" description="Positions MEP for the nucleophilic attack" evidence="11">
    <location>
        <position position="159"/>
    </location>
</feature>
<feature type="binding site" evidence="11">
    <location>
        <begin position="370"/>
        <end position="373"/>
    </location>
    <ligand>
        <name>4-CDP-2-C-methyl-D-erythritol 2-phosphate</name>
        <dbReference type="ChEBI" id="CHEBI:57919"/>
    </ligand>
</feature>
<dbReference type="HAMAP" id="MF_01520">
    <property type="entry name" value="IspDF"/>
    <property type="match status" value="1"/>
</dbReference>
<dbReference type="InterPro" id="IPR001228">
    <property type="entry name" value="IspD"/>
</dbReference>
<organism evidence="13 14">
    <name type="scientific">Labrys neptuniae</name>
    <dbReference type="NCBI Taxonomy" id="376174"/>
    <lineage>
        <taxon>Bacteria</taxon>
        <taxon>Pseudomonadati</taxon>
        <taxon>Pseudomonadota</taxon>
        <taxon>Alphaproteobacteria</taxon>
        <taxon>Hyphomicrobiales</taxon>
        <taxon>Xanthobacteraceae</taxon>
        <taxon>Labrys</taxon>
    </lineage>
</organism>
<comment type="caution">
    <text evidence="11">Lacks conserved residue(s) required for the propagation of feature annotation.</text>
</comment>
<comment type="pathway">
    <text evidence="3 11">Isoprenoid biosynthesis; isopentenyl diphosphate biosynthesis via DXP pathway; isopentenyl diphosphate from 1-deoxy-D-xylulose 5-phosphate: step 4/6.</text>
</comment>
<evidence type="ECO:0000256" key="3">
    <source>
        <dbReference type="ARBA" id="ARBA00004709"/>
    </source>
</evidence>
<dbReference type="EC" id="4.6.1.12" evidence="11"/>
<evidence type="ECO:0000256" key="10">
    <source>
        <dbReference type="ARBA" id="ARBA00023268"/>
    </source>
</evidence>
<evidence type="ECO:0000256" key="9">
    <source>
        <dbReference type="ARBA" id="ARBA00023239"/>
    </source>
</evidence>
<feature type="binding site" evidence="11">
    <location>
        <position position="377"/>
    </location>
    <ligand>
        <name>4-CDP-2-C-methyl-D-erythritol 2-phosphate</name>
        <dbReference type="ChEBI" id="CHEBI:57919"/>
    </ligand>
</feature>
<evidence type="ECO:0000313" key="13">
    <source>
        <dbReference type="EMBL" id="MEW9304080.1"/>
    </source>
</evidence>
<dbReference type="Pfam" id="PF01128">
    <property type="entry name" value="IspD"/>
    <property type="match status" value="1"/>
</dbReference>
<evidence type="ECO:0000256" key="5">
    <source>
        <dbReference type="ARBA" id="ARBA00022679"/>
    </source>
</evidence>
<dbReference type="PANTHER" id="PTHR43181">
    <property type="entry name" value="2-C-METHYL-D-ERYTHRITOL 2,4-CYCLODIPHOSPHATE SYNTHASE, CHLOROPLASTIC"/>
    <property type="match status" value="1"/>
</dbReference>
<dbReference type="CDD" id="cd00554">
    <property type="entry name" value="MECDP_synthase"/>
    <property type="match status" value="1"/>
</dbReference>